<dbReference type="GO" id="GO:0003700">
    <property type="term" value="F:DNA-binding transcription factor activity"/>
    <property type="evidence" value="ECO:0007669"/>
    <property type="project" value="InterPro"/>
</dbReference>
<dbReference type="AlphaFoldDB" id="A0A917MRT2"/>
<reference evidence="1" key="1">
    <citation type="journal article" date="2014" name="Int. J. Syst. Evol. Microbiol.">
        <title>Complete genome sequence of Corynebacterium casei LMG S-19264T (=DSM 44701T), isolated from a smear-ripened cheese.</title>
        <authorList>
            <consortium name="US DOE Joint Genome Institute (JGI-PGF)"/>
            <person name="Walter F."/>
            <person name="Albersmeier A."/>
            <person name="Kalinowski J."/>
            <person name="Ruckert C."/>
        </authorList>
    </citation>
    <scope>NUCLEOTIDE SEQUENCE</scope>
    <source>
        <strain evidence="1">CGMCC 1.15290</strain>
    </source>
</reference>
<sequence length="81" mass="9284">MSTPEQIHIERELFQLTAAGDEAAFERLFYAYAPRLHGLILKITRHEPVVKDIKKAFSEKWSDGAGFYNSIACSYFILFKG</sequence>
<reference evidence="1" key="2">
    <citation type="submission" date="2020-09" db="EMBL/GenBank/DDBJ databases">
        <authorList>
            <person name="Sun Q."/>
            <person name="Zhou Y."/>
        </authorList>
    </citation>
    <scope>NUCLEOTIDE SEQUENCE</scope>
    <source>
        <strain evidence="1">CGMCC 1.15290</strain>
    </source>
</reference>
<dbReference type="GO" id="GO:0006352">
    <property type="term" value="P:DNA-templated transcription initiation"/>
    <property type="evidence" value="ECO:0007669"/>
    <property type="project" value="InterPro"/>
</dbReference>
<comment type="caution">
    <text evidence="1">The sequence shown here is derived from an EMBL/GenBank/DDBJ whole genome shotgun (WGS) entry which is preliminary data.</text>
</comment>
<evidence type="ECO:0008006" key="3">
    <source>
        <dbReference type="Google" id="ProtNLM"/>
    </source>
</evidence>
<dbReference type="Proteomes" id="UP000627292">
    <property type="component" value="Unassembled WGS sequence"/>
</dbReference>
<evidence type="ECO:0000313" key="2">
    <source>
        <dbReference type="Proteomes" id="UP000627292"/>
    </source>
</evidence>
<organism evidence="1 2">
    <name type="scientific">Filimonas zeae</name>
    <dbReference type="NCBI Taxonomy" id="1737353"/>
    <lineage>
        <taxon>Bacteria</taxon>
        <taxon>Pseudomonadati</taxon>
        <taxon>Bacteroidota</taxon>
        <taxon>Chitinophagia</taxon>
        <taxon>Chitinophagales</taxon>
        <taxon>Chitinophagaceae</taxon>
        <taxon>Filimonas</taxon>
    </lineage>
</organism>
<dbReference type="SUPFAM" id="SSF88946">
    <property type="entry name" value="Sigma2 domain of RNA polymerase sigma factors"/>
    <property type="match status" value="1"/>
</dbReference>
<dbReference type="EMBL" id="BMIB01000001">
    <property type="protein sequence ID" value="GGH59482.1"/>
    <property type="molecule type" value="Genomic_DNA"/>
</dbReference>
<gene>
    <name evidence="1" type="ORF">GCM10011379_06300</name>
</gene>
<name>A0A917MRT2_9BACT</name>
<protein>
    <recommendedName>
        <fullName evidence="3">RNA polymerase sigma-70 factor, ECF subfamily</fullName>
    </recommendedName>
</protein>
<dbReference type="Gene3D" id="1.10.1740.10">
    <property type="match status" value="1"/>
</dbReference>
<accession>A0A917MRT2</accession>
<keyword evidence="2" id="KW-1185">Reference proteome</keyword>
<proteinExistence type="predicted"/>
<evidence type="ECO:0000313" key="1">
    <source>
        <dbReference type="EMBL" id="GGH59482.1"/>
    </source>
</evidence>
<dbReference type="InterPro" id="IPR013325">
    <property type="entry name" value="RNA_pol_sigma_r2"/>
</dbReference>